<evidence type="ECO:0000313" key="3">
    <source>
        <dbReference type="Proteomes" id="UP001150925"/>
    </source>
</evidence>
<feature type="region of interest" description="Disordered" evidence="1">
    <location>
        <begin position="1"/>
        <end position="63"/>
    </location>
</feature>
<dbReference type="AlphaFoldDB" id="A0A9W8DZK6"/>
<feature type="compositionally biased region" description="Basic residues" evidence="1">
    <location>
        <begin position="19"/>
        <end position="31"/>
    </location>
</feature>
<evidence type="ECO:0000256" key="1">
    <source>
        <dbReference type="SAM" id="MobiDB-lite"/>
    </source>
</evidence>
<proteinExistence type="predicted"/>
<sequence length="94" mass="10875">MPKDNVHDKGEADIPSERKHPKQRRRENRHRASCDRSSSVRNRKRNSKVTPSPEPGPRRGYFHPITSATEFTKEHMDALHMIPILNCPIDEVVP</sequence>
<comment type="caution">
    <text evidence="2">The sequence shown here is derived from an EMBL/GenBank/DDBJ whole genome shotgun (WGS) entry which is preliminary data.</text>
</comment>
<reference evidence="2" key="1">
    <citation type="submission" date="2022-07" db="EMBL/GenBank/DDBJ databases">
        <title>Phylogenomic reconstructions and comparative analyses of Kickxellomycotina fungi.</title>
        <authorList>
            <person name="Reynolds N.K."/>
            <person name="Stajich J.E."/>
            <person name="Barry K."/>
            <person name="Grigoriev I.V."/>
            <person name="Crous P."/>
            <person name="Smith M.E."/>
        </authorList>
    </citation>
    <scope>NUCLEOTIDE SEQUENCE</scope>
    <source>
        <strain evidence="2">RSA 1196</strain>
    </source>
</reference>
<gene>
    <name evidence="2" type="ORF">IWQ62_005506</name>
</gene>
<dbReference type="EMBL" id="JANBPY010002310">
    <property type="protein sequence ID" value="KAJ1955549.1"/>
    <property type="molecule type" value="Genomic_DNA"/>
</dbReference>
<keyword evidence="3" id="KW-1185">Reference proteome</keyword>
<feature type="non-terminal residue" evidence="2">
    <location>
        <position position="94"/>
    </location>
</feature>
<dbReference type="Proteomes" id="UP001150925">
    <property type="component" value="Unassembled WGS sequence"/>
</dbReference>
<evidence type="ECO:0000313" key="2">
    <source>
        <dbReference type="EMBL" id="KAJ1955549.1"/>
    </source>
</evidence>
<organism evidence="2 3">
    <name type="scientific">Dispira parvispora</name>
    <dbReference type="NCBI Taxonomy" id="1520584"/>
    <lineage>
        <taxon>Eukaryota</taxon>
        <taxon>Fungi</taxon>
        <taxon>Fungi incertae sedis</taxon>
        <taxon>Zoopagomycota</taxon>
        <taxon>Kickxellomycotina</taxon>
        <taxon>Dimargaritomycetes</taxon>
        <taxon>Dimargaritales</taxon>
        <taxon>Dimargaritaceae</taxon>
        <taxon>Dispira</taxon>
    </lineage>
</organism>
<feature type="compositionally biased region" description="Basic and acidic residues" evidence="1">
    <location>
        <begin position="1"/>
        <end position="18"/>
    </location>
</feature>
<protein>
    <submittedName>
        <fullName evidence="2">Uncharacterized protein</fullName>
    </submittedName>
</protein>
<name>A0A9W8DZK6_9FUNG</name>
<accession>A0A9W8DZK6</accession>